<evidence type="ECO:0008006" key="4">
    <source>
        <dbReference type="Google" id="ProtNLM"/>
    </source>
</evidence>
<sequence>MSDTEDQAKTPTQQSFFSDATPNQSNAGRSDLSLDLYTINEIGDSLNPRYTFIIDPVKDPHLEMTVNINGSSFDASSKRWKEMDHEFYSRVNEDFYEDILNKQRKMNQGTLDNLRFPPTTTINPRTSREHVTNIQENVKTAKFLSDHPDELWQTTLRNIVSNEDRKMSWADWLVKHVNRSAELAKEQMNDEYDDFDEYWDVRIQGQLKQPTKNTF</sequence>
<proteinExistence type="predicted"/>
<name>A0AAX4KQV3_9TREE</name>
<dbReference type="EMBL" id="CP144090">
    <property type="protein sequence ID" value="WWD08777.1"/>
    <property type="molecule type" value="Genomic_DNA"/>
</dbReference>
<keyword evidence="3" id="KW-1185">Reference proteome</keyword>
<evidence type="ECO:0000256" key="1">
    <source>
        <dbReference type="SAM" id="MobiDB-lite"/>
    </source>
</evidence>
<gene>
    <name evidence="2" type="ORF">V865_006890</name>
</gene>
<evidence type="ECO:0000313" key="2">
    <source>
        <dbReference type="EMBL" id="WWD08777.1"/>
    </source>
</evidence>
<reference evidence="2 3" key="1">
    <citation type="submission" date="2024-01" db="EMBL/GenBank/DDBJ databases">
        <title>Comparative genomics of Cryptococcus and Kwoniella reveals pathogenesis evolution and contrasting modes of karyotype evolution via chromosome fusion or intercentromeric recombination.</title>
        <authorList>
            <person name="Coelho M.A."/>
            <person name="David-Palma M."/>
            <person name="Shea T."/>
            <person name="Bowers K."/>
            <person name="McGinley-Smith S."/>
            <person name="Mohammad A.W."/>
            <person name="Gnirke A."/>
            <person name="Yurkov A.M."/>
            <person name="Nowrousian M."/>
            <person name="Sun S."/>
            <person name="Cuomo C.A."/>
            <person name="Heitman J."/>
        </authorList>
    </citation>
    <scope>NUCLEOTIDE SEQUENCE [LARGE SCALE GENOMIC DNA]</scope>
    <source>
        <strain evidence="2 3">PYCC6329</strain>
    </source>
</reference>
<feature type="region of interest" description="Disordered" evidence="1">
    <location>
        <begin position="1"/>
        <end position="30"/>
    </location>
</feature>
<dbReference type="RefSeq" id="XP_066086744.1">
    <property type="nucleotide sequence ID" value="XM_066230647.1"/>
</dbReference>
<protein>
    <recommendedName>
        <fullName evidence="4">ASX DEUBAD domain-containing protein</fullName>
    </recommendedName>
</protein>
<dbReference type="GeneID" id="91105691"/>
<evidence type="ECO:0000313" key="3">
    <source>
        <dbReference type="Proteomes" id="UP001358614"/>
    </source>
</evidence>
<accession>A0AAX4KQV3</accession>
<organism evidence="2 3">
    <name type="scientific">Kwoniella europaea PYCC6329</name>
    <dbReference type="NCBI Taxonomy" id="1423913"/>
    <lineage>
        <taxon>Eukaryota</taxon>
        <taxon>Fungi</taxon>
        <taxon>Dikarya</taxon>
        <taxon>Basidiomycota</taxon>
        <taxon>Agaricomycotina</taxon>
        <taxon>Tremellomycetes</taxon>
        <taxon>Tremellales</taxon>
        <taxon>Cryptococcaceae</taxon>
        <taxon>Kwoniella</taxon>
    </lineage>
</organism>
<dbReference type="KEGG" id="ker:91105691"/>
<dbReference type="AlphaFoldDB" id="A0AAX4KQV3"/>
<feature type="compositionally biased region" description="Polar residues" evidence="1">
    <location>
        <begin position="1"/>
        <end position="28"/>
    </location>
</feature>
<dbReference type="Proteomes" id="UP001358614">
    <property type="component" value="Chromosome 2"/>
</dbReference>